<dbReference type="AlphaFoldDB" id="A0A7M6DNJ7"/>
<sequence>MGGSDEGDASTAKADQTVRGLKTDSEDLVESYKSLKTKVEGNKRSIIGLTTEMVEVRKRIRQLINKRTEAAGPDYDEYKMNRKISKTFEPIDVSRSRSAYSKVTNIDPDSGAVETVTEESSYSVKVTVNSSSTVEESED</sequence>
<accession>A0A7M6DNJ7</accession>
<keyword evidence="3" id="KW-1185">Reference proteome</keyword>
<dbReference type="Proteomes" id="UP000594262">
    <property type="component" value="Unplaced"/>
</dbReference>
<name>A0A7M6DNJ7_9CNID</name>
<dbReference type="RefSeq" id="XP_066929241.1">
    <property type="nucleotide sequence ID" value="XM_067073140.1"/>
</dbReference>
<evidence type="ECO:0000313" key="2">
    <source>
        <dbReference type="EnsemblMetazoa" id="CLYHEMP018158.1"/>
    </source>
</evidence>
<organism evidence="2 3">
    <name type="scientific">Clytia hemisphaerica</name>
    <dbReference type="NCBI Taxonomy" id="252671"/>
    <lineage>
        <taxon>Eukaryota</taxon>
        <taxon>Metazoa</taxon>
        <taxon>Cnidaria</taxon>
        <taxon>Hydrozoa</taxon>
        <taxon>Hydroidolina</taxon>
        <taxon>Leptothecata</taxon>
        <taxon>Obeliida</taxon>
        <taxon>Clytiidae</taxon>
        <taxon>Clytia</taxon>
    </lineage>
</organism>
<proteinExistence type="predicted"/>
<dbReference type="EnsemblMetazoa" id="CLYHEMT018158.1">
    <property type="protein sequence ID" value="CLYHEMP018158.1"/>
    <property type="gene ID" value="CLYHEMG018158"/>
</dbReference>
<dbReference type="GeneID" id="136816816"/>
<feature type="region of interest" description="Disordered" evidence="1">
    <location>
        <begin position="1"/>
        <end position="25"/>
    </location>
</feature>
<reference evidence="2" key="1">
    <citation type="submission" date="2021-01" db="UniProtKB">
        <authorList>
            <consortium name="EnsemblMetazoa"/>
        </authorList>
    </citation>
    <scope>IDENTIFICATION</scope>
</reference>
<protein>
    <submittedName>
        <fullName evidence="2">Uncharacterized protein</fullName>
    </submittedName>
</protein>
<evidence type="ECO:0000313" key="3">
    <source>
        <dbReference type="Proteomes" id="UP000594262"/>
    </source>
</evidence>
<dbReference type="OrthoDB" id="10516590at2759"/>
<evidence type="ECO:0000256" key="1">
    <source>
        <dbReference type="SAM" id="MobiDB-lite"/>
    </source>
</evidence>